<reference evidence="4 5" key="1">
    <citation type="submission" date="2024-11" db="EMBL/GenBank/DDBJ databases">
        <title>Adaptive evolution of stress response genes in parasites aligns with host niche diversity.</title>
        <authorList>
            <person name="Hahn C."/>
            <person name="Resl P."/>
        </authorList>
    </citation>
    <scope>NUCLEOTIDE SEQUENCE [LARGE SCALE GENOMIC DNA]</scope>
    <source>
        <strain evidence="4">EGGRZ-B1_66</strain>
        <tissue evidence="4">Body</tissue>
    </source>
</reference>
<feature type="repeat" description="WD" evidence="3">
    <location>
        <begin position="303"/>
        <end position="341"/>
    </location>
</feature>
<dbReference type="PROSITE" id="PS50294">
    <property type="entry name" value="WD_REPEATS_REGION"/>
    <property type="match status" value="3"/>
</dbReference>
<dbReference type="PROSITE" id="PS00678">
    <property type="entry name" value="WD_REPEATS_1"/>
    <property type="match status" value="1"/>
</dbReference>
<dbReference type="Gene3D" id="2.130.10.10">
    <property type="entry name" value="YVTN repeat-like/Quinoprotein amine dehydrogenase"/>
    <property type="match status" value="2"/>
</dbReference>
<feature type="repeat" description="WD" evidence="3">
    <location>
        <begin position="259"/>
        <end position="301"/>
    </location>
</feature>
<keyword evidence="5" id="KW-1185">Reference proteome</keyword>
<comment type="caution">
    <text evidence="4">The sequence shown here is derived from an EMBL/GenBank/DDBJ whole genome shotgun (WGS) entry which is preliminary data.</text>
</comment>
<keyword evidence="2" id="KW-0677">Repeat</keyword>
<evidence type="ECO:0000256" key="2">
    <source>
        <dbReference type="ARBA" id="ARBA00022737"/>
    </source>
</evidence>
<feature type="repeat" description="WD" evidence="3">
    <location>
        <begin position="115"/>
        <end position="145"/>
    </location>
</feature>
<evidence type="ECO:0000313" key="4">
    <source>
        <dbReference type="EMBL" id="KAL3308933.1"/>
    </source>
</evidence>
<dbReference type="InterPro" id="IPR036322">
    <property type="entry name" value="WD40_repeat_dom_sf"/>
</dbReference>
<evidence type="ECO:0000256" key="3">
    <source>
        <dbReference type="PROSITE-ProRule" id="PRU00221"/>
    </source>
</evidence>
<dbReference type="Pfam" id="PF00400">
    <property type="entry name" value="WD40"/>
    <property type="match status" value="4"/>
</dbReference>
<dbReference type="AlphaFoldDB" id="A0ABD2PN37"/>
<dbReference type="InterPro" id="IPR001680">
    <property type="entry name" value="WD40_rpt"/>
</dbReference>
<dbReference type="SMART" id="SM00320">
    <property type="entry name" value="WD40"/>
    <property type="match status" value="7"/>
</dbReference>
<dbReference type="GO" id="GO:1990234">
    <property type="term" value="C:transferase complex"/>
    <property type="evidence" value="ECO:0007669"/>
    <property type="project" value="UniProtKB-ARBA"/>
</dbReference>
<evidence type="ECO:0000256" key="1">
    <source>
        <dbReference type="ARBA" id="ARBA00022574"/>
    </source>
</evidence>
<dbReference type="PROSITE" id="PS50082">
    <property type="entry name" value="WD_REPEATS_2"/>
    <property type="match status" value="4"/>
</dbReference>
<protein>
    <submittedName>
        <fullName evidence="4">WD repeat-containing protein 12</fullName>
    </submittedName>
</protein>
<dbReference type="InterPro" id="IPR019775">
    <property type="entry name" value="WD40_repeat_CS"/>
</dbReference>
<sequence length="341" mass="38521">MNKHILDFFKESLEVFFIEKQQAPTQEQEISQDDFISWVARKGDRFLTAGYDCTIQLWPVPSPTDHPLCKIVCHDRVKCLDWINEHSFASAGFDQTAKLWKLNLSKKSVDNWCSLRGHKGPIMSIKCHDSKLATGSQDCAVKIWSSDETAPNEEEHKKQSSEDTIPTRLPLMTFVGHRQMVCSVDWVDENNVLSASWDHSMRMWDLVQQKETKTIMTGIAVHAMKVSPVSGYVLTGGASHGTRVYDLRATDSVLYALPTSQHDSSISALAWAPHKSDQFVTSTVHGSVLLWDLRNSKTCLYQLKAHKQMVTCVDWAPAHNKEHFILTSSADSTVKIFNCPQ</sequence>
<dbReference type="InterPro" id="IPR020472">
    <property type="entry name" value="WD40_PAC1"/>
</dbReference>
<feature type="repeat" description="WD" evidence="3">
    <location>
        <begin position="174"/>
        <end position="214"/>
    </location>
</feature>
<dbReference type="InterPro" id="IPR015943">
    <property type="entry name" value="WD40/YVTN_repeat-like_dom_sf"/>
</dbReference>
<dbReference type="EMBL" id="JBJKFK010004513">
    <property type="protein sequence ID" value="KAL3308933.1"/>
    <property type="molecule type" value="Genomic_DNA"/>
</dbReference>
<organism evidence="4 5">
    <name type="scientific">Cichlidogyrus casuarinus</name>
    <dbReference type="NCBI Taxonomy" id="1844966"/>
    <lineage>
        <taxon>Eukaryota</taxon>
        <taxon>Metazoa</taxon>
        <taxon>Spiralia</taxon>
        <taxon>Lophotrochozoa</taxon>
        <taxon>Platyhelminthes</taxon>
        <taxon>Monogenea</taxon>
        <taxon>Monopisthocotylea</taxon>
        <taxon>Dactylogyridea</taxon>
        <taxon>Ancyrocephalidae</taxon>
        <taxon>Cichlidogyrus</taxon>
    </lineage>
</organism>
<evidence type="ECO:0000313" key="5">
    <source>
        <dbReference type="Proteomes" id="UP001626550"/>
    </source>
</evidence>
<dbReference type="Proteomes" id="UP001626550">
    <property type="component" value="Unassembled WGS sequence"/>
</dbReference>
<name>A0ABD2PN37_9PLAT</name>
<accession>A0ABD2PN37</accession>
<proteinExistence type="predicted"/>
<dbReference type="PRINTS" id="PR00320">
    <property type="entry name" value="GPROTEINBRPT"/>
</dbReference>
<dbReference type="SUPFAM" id="SSF50978">
    <property type="entry name" value="WD40 repeat-like"/>
    <property type="match status" value="1"/>
</dbReference>
<gene>
    <name evidence="4" type="primary">WDR12_2</name>
    <name evidence="4" type="ORF">Ciccas_012529</name>
</gene>
<dbReference type="PANTHER" id="PTHR22847">
    <property type="entry name" value="WD40 REPEAT PROTEIN"/>
    <property type="match status" value="1"/>
</dbReference>
<keyword evidence="1 3" id="KW-0853">WD repeat</keyword>
<dbReference type="PANTHER" id="PTHR22847:SF637">
    <property type="entry name" value="WD REPEAT DOMAIN 5B"/>
    <property type="match status" value="1"/>
</dbReference>